<keyword evidence="1" id="KW-1133">Transmembrane helix</keyword>
<feature type="transmembrane region" description="Helical" evidence="1">
    <location>
        <begin position="69"/>
        <end position="91"/>
    </location>
</feature>
<keyword evidence="3" id="KW-1185">Reference proteome</keyword>
<dbReference type="RefSeq" id="WP_179767162.1">
    <property type="nucleotide sequence ID" value="NZ_JACCFO010000001.1"/>
</dbReference>
<protein>
    <recommendedName>
        <fullName evidence="4">DUF998 domain-containing protein</fullName>
    </recommendedName>
</protein>
<dbReference type="EMBL" id="JACCFO010000001">
    <property type="protein sequence ID" value="NYI95675.1"/>
    <property type="molecule type" value="Genomic_DNA"/>
</dbReference>
<comment type="caution">
    <text evidence="2">The sequence shown here is derived from an EMBL/GenBank/DDBJ whole genome shotgun (WGS) entry which is preliminary data.</text>
</comment>
<reference evidence="2 3" key="1">
    <citation type="submission" date="2020-07" db="EMBL/GenBank/DDBJ databases">
        <title>Sequencing the genomes of 1000 actinobacteria strains.</title>
        <authorList>
            <person name="Klenk H.-P."/>
        </authorList>
    </citation>
    <scope>NUCLEOTIDE SEQUENCE [LARGE SCALE GENOMIC DNA]</scope>
    <source>
        <strain evidence="2 3">DSM 45927</strain>
    </source>
</reference>
<dbReference type="Proteomes" id="UP000575985">
    <property type="component" value="Unassembled WGS sequence"/>
</dbReference>
<name>A0A853BLT2_9ACTN</name>
<feature type="transmembrane region" description="Helical" evidence="1">
    <location>
        <begin position="187"/>
        <end position="214"/>
    </location>
</feature>
<dbReference type="InterPro" id="IPR009339">
    <property type="entry name" value="DUF998"/>
</dbReference>
<gene>
    <name evidence="2" type="ORF">HNR12_001952</name>
</gene>
<keyword evidence="1" id="KW-0472">Membrane</keyword>
<feature type="transmembrane region" description="Helical" evidence="1">
    <location>
        <begin position="28"/>
        <end position="49"/>
    </location>
</feature>
<keyword evidence="1" id="KW-0812">Transmembrane</keyword>
<proteinExistence type="predicted"/>
<accession>A0A853BLT2</accession>
<feature type="transmembrane region" description="Helical" evidence="1">
    <location>
        <begin position="103"/>
        <end position="123"/>
    </location>
</feature>
<organism evidence="2 3">
    <name type="scientific">Streptomonospora nanhaiensis</name>
    <dbReference type="NCBI Taxonomy" id="1323731"/>
    <lineage>
        <taxon>Bacteria</taxon>
        <taxon>Bacillati</taxon>
        <taxon>Actinomycetota</taxon>
        <taxon>Actinomycetes</taxon>
        <taxon>Streptosporangiales</taxon>
        <taxon>Nocardiopsidaceae</taxon>
        <taxon>Streptomonospora</taxon>
    </lineage>
</organism>
<dbReference type="Pfam" id="PF06197">
    <property type="entry name" value="DUF998"/>
    <property type="match status" value="1"/>
</dbReference>
<feature type="transmembrane region" description="Helical" evidence="1">
    <location>
        <begin position="143"/>
        <end position="166"/>
    </location>
</feature>
<dbReference type="AlphaFoldDB" id="A0A853BLT2"/>
<evidence type="ECO:0000313" key="2">
    <source>
        <dbReference type="EMBL" id="NYI95675.1"/>
    </source>
</evidence>
<evidence type="ECO:0008006" key="4">
    <source>
        <dbReference type="Google" id="ProtNLM"/>
    </source>
</evidence>
<evidence type="ECO:0000313" key="3">
    <source>
        <dbReference type="Proteomes" id="UP000575985"/>
    </source>
</evidence>
<sequence>MTATTTAAPAAPAASPAAAAPARPATRALLAAGIAAGPLFLGAGLAQALTRDGFDLSRNALSQLSLGDLGWIQVTAFLATGLLVIAGAVGIRRALGAGPGGRWAPRLVGVFGVSFLVAGVFPADPGAGFPPGTPTGPAAAMSLPGAVHMLGGMVGYLALCAAFVVLARHFAARGLRGWARATRLVPAAVVAGFAASAVAVPAFTAGAGLGLLWLTAVAARLLPASGR</sequence>
<evidence type="ECO:0000256" key="1">
    <source>
        <dbReference type="SAM" id="Phobius"/>
    </source>
</evidence>